<evidence type="ECO:0000256" key="2">
    <source>
        <dbReference type="ARBA" id="ARBA00025265"/>
    </source>
</evidence>
<dbReference type="AlphaFoldDB" id="H5SHM4"/>
<organism evidence="4">
    <name type="scientific">uncultured Chloroflexota bacterium</name>
    <dbReference type="NCBI Taxonomy" id="166587"/>
    <lineage>
        <taxon>Bacteria</taxon>
        <taxon>Bacillati</taxon>
        <taxon>Chloroflexota</taxon>
        <taxon>environmental samples</taxon>
    </lineage>
</organism>
<dbReference type="GO" id="GO:0032955">
    <property type="term" value="P:regulation of division septum assembly"/>
    <property type="evidence" value="ECO:0007669"/>
    <property type="project" value="InterPro"/>
</dbReference>
<accession>H5SHM4</accession>
<keyword evidence="3" id="KW-0131">Cell cycle</keyword>
<evidence type="ECO:0000256" key="3">
    <source>
        <dbReference type="HAMAP-Rule" id="MF_00262"/>
    </source>
</evidence>
<reference evidence="4" key="1">
    <citation type="journal article" date="2005" name="Environ. Microbiol.">
        <title>Genetic and functional properties of uncultivated thermophilic crenarchaeotes from a subsurface gold mine as revealed by analysis of genome fragments.</title>
        <authorList>
            <person name="Nunoura T."/>
            <person name="Hirayama H."/>
            <person name="Takami H."/>
            <person name="Oida H."/>
            <person name="Nishi S."/>
            <person name="Shimamura S."/>
            <person name="Suzuki Y."/>
            <person name="Inagaki F."/>
            <person name="Takai K."/>
            <person name="Nealson K.H."/>
            <person name="Horikoshi K."/>
        </authorList>
    </citation>
    <scope>NUCLEOTIDE SEQUENCE</scope>
</reference>
<evidence type="ECO:0000313" key="4">
    <source>
        <dbReference type="EMBL" id="BAL55660.1"/>
    </source>
</evidence>
<dbReference type="EMBL" id="AP011725">
    <property type="protein sequence ID" value="BAL55660.1"/>
    <property type="molecule type" value="Genomic_DNA"/>
</dbReference>
<dbReference type="InterPro" id="IPR005527">
    <property type="entry name" value="MinE"/>
</dbReference>
<dbReference type="SUPFAM" id="SSF55229">
    <property type="entry name" value="Cell division protein MinE topological specificity domain"/>
    <property type="match status" value="1"/>
</dbReference>
<dbReference type="Gene3D" id="3.30.1070.10">
    <property type="entry name" value="Cell division topological specificity factor MinE"/>
    <property type="match status" value="1"/>
</dbReference>
<dbReference type="Pfam" id="PF03776">
    <property type="entry name" value="MinE"/>
    <property type="match status" value="1"/>
</dbReference>
<dbReference type="NCBIfam" id="TIGR01215">
    <property type="entry name" value="minE"/>
    <property type="match status" value="1"/>
</dbReference>
<dbReference type="NCBIfam" id="NF001422">
    <property type="entry name" value="PRK00296.1"/>
    <property type="match status" value="1"/>
</dbReference>
<reference evidence="4" key="2">
    <citation type="journal article" date="2012" name="PLoS ONE">
        <title>A Deeply Branching Thermophilic Bacterium with an Ancient Acetyl-CoA Pathway Dominates a Subsurface Ecosystem.</title>
        <authorList>
            <person name="Takami H."/>
            <person name="Noguchi H."/>
            <person name="Takaki Y."/>
            <person name="Uchiyama I."/>
            <person name="Toyoda A."/>
            <person name="Nishi S."/>
            <person name="Chee G.-J."/>
            <person name="Arai W."/>
            <person name="Nunoura T."/>
            <person name="Itoh T."/>
            <person name="Hattori M."/>
            <person name="Takai K."/>
        </authorList>
    </citation>
    <scope>NUCLEOTIDE SEQUENCE</scope>
</reference>
<comment type="function">
    <text evidence="2 3">Prevents the cell division inhibition by proteins MinC and MinD at internal division sites while permitting inhibition at polar sites. This ensures cell division at the proper site by restricting the formation of a division septum at the midpoint of the long axis of the cell.</text>
</comment>
<evidence type="ECO:0000256" key="1">
    <source>
        <dbReference type="ARBA" id="ARBA00008168"/>
    </source>
</evidence>
<keyword evidence="3 4" id="KW-0132">Cell division</keyword>
<dbReference type="HAMAP" id="MF_00262">
    <property type="entry name" value="MinE"/>
    <property type="match status" value="1"/>
</dbReference>
<comment type="similarity">
    <text evidence="1 3">Belongs to the MinE family.</text>
</comment>
<dbReference type="InterPro" id="IPR036707">
    <property type="entry name" value="MinE_sf"/>
</dbReference>
<name>H5SHM4_9CHLR</name>
<protein>
    <recommendedName>
        <fullName evidence="3">Cell division topological specificity factor</fullName>
    </recommendedName>
</protein>
<proteinExistence type="inferred from homology"/>
<dbReference type="GO" id="GO:0051301">
    <property type="term" value="P:cell division"/>
    <property type="evidence" value="ECO:0007669"/>
    <property type="project" value="UniProtKB-KW"/>
</dbReference>
<gene>
    <name evidence="3" type="primary">minE</name>
    <name evidence="4" type="ORF">HGMM_F30B08C12</name>
</gene>
<sequence length="84" mass="9450">MGFFRSRKPSAQDAKERLQLVLVHDRTNLPPAALEALKDDLIAAISKYVEIEAQDVRIAIEQQGRSQRLVADIPLRASRGRRKG</sequence>